<evidence type="ECO:0000259" key="2">
    <source>
        <dbReference type="Pfam" id="PF03168"/>
    </source>
</evidence>
<reference evidence="3" key="1">
    <citation type="submission" date="2015-08" db="EMBL/GenBank/DDBJ databases">
        <title>Candidatus Bacteriodes Periocalifornicus.</title>
        <authorList>
            <person name="McLean J.S."/>
            <person name="Kelley S."/>
        </authorList>
    </citation>
    <scope>NUCLEOTIDE SEQUENCE [LARGE SCALE GENOMIC DNA]</scope>
    <source>
        <strain evidence="3">12B</strain>
    </source>
</reference>
<dbReference type="Gene3D" id="2.60.40.1820">
    <property type="match status" value="1"/>
</dbReference>
<evidence type="ECO:0000313" key="3">
    <source>
        <dbReference type="EMBL" id="KQM08430.1"/>
    </source>
</evidence>
<evidence type="ECO:0000256" key="1">
    <source>
        <dbReference type="SAM" id="SignalP"/>
    </source>
</evidence>
<dbReference type="EMBL" id="LIIK01000038">
    <property type="protein sequence ID" value="KQM08430.1"/>
    <property type="molecule type" value="Genomic_DNA"/>
</dbReference>
<proteinExistence type="predicted"/>
<dbReference type="InterPro" id="IPR004864">
    <property type="entry name" value="LEA_2"/>
</dbReference>
<feature type="domain" description="Late embryogenesis abundant protein LEA-2 subgroup" evidence="2">
    <location>
        <begin position="50"/>
        <end position="144"/>
    </location>
</feature>
<feature type="chain" id="PRO_5006212354" description="Late embryogenesis abundant protein LEA-2 subgroup domain-containing protein" evidence="1">
    <location>
        <begin position="22"/>
        <end position="156"/>
    </location>
</feature>
<keyword evidence="4" id="KW-1185">Reference proteome</keyword>
<keyword evidence="1" id="KW-0732">Signal</keyword>
<dbReference type="SUPFAM" id="SSF117070">
    <property type="entry name" value="LEA14-like"/>
    <property type="match status" value="1"/>
</dbReference>
<dbReference type="Pfam" id="PF03168">
    <property type="entry name" value="LEA_2"/>
    <property type="match status" value="1"/>
</dbReference>
<sequence length="156" mass="17428">MRCRFVWFCCLALGALLSACHAPEQPTVRVAEGVRMEGQDSLGWNFTIGLSADNPNPKPLKVSKAKFDVWLNTTSLGALELLEPVVLPPGNFQNLQVRVRLKLRTQADGLRLMLSADQNLLEAIEVEGKVRGHYGGVRKTVKVPRQPLERLLKDYH</sequence>
<dbReference type="AlphaFoldDB" id="A0A0Q4AX13"/>
<protein>
    <recommendedName>
        <fullName evidence="2">Late embryogenesis abundant protein LEA-2 subgroup domain-containing protein</fullName>
    </recommendedName>
</protein>
<gene>
    <name evidence="3" type="ORF">AL399_07275</name>
</gene>
<feature type="signal peptide" evidence="1">
    <location>
        <begin position="1"/>
        <end position="21"/>
    </location>
</feature>
<organism evidence="3 4">
    <name type="scientific">Candidatus [Bacteroides] periocalifornicus</name>
    <dbReference type="NCBI Taxonomy" id="1702214"/>
    <lineage>
        <taxon>Bacteria</taxon>
        <taxon>Pseudomonadati</taxon>
        <taxon>Bacteroidota</taxon>
    </lineage>
</organism>
<accession>A0A0Q4AX13</accession>
<comment type="caution">
    <text evidence="3">The sequence shown here is derived from an EMBL/GenBank/DDBJ whole genome shotgun (WGS) entry which is preliminary data.</text>
</comment>
<dbReference type="PROSITE" id="PS51257">
    <property type="entry name" value="PROKAR_LIPOPROTEIN"/>
    <property type="match status" value="1"/>
</dbReference>
<evidence type="ECO:0000313" key="4">
    <source>
        <dbReference type="Proteomes" id="UP000054172"/>
    </source>
</evidence>
<dbReference type="Proteomes" id="UP000054172">
    <property type="component" value="Unassembled WGS sequence"/>
</dbReference>
<dbReference type="PATRIC" id="fig|1702214.3.peg.1045"/>
<dbReference type="STRING" id="1702214.AL399_07275"/>
<name>A0A0Q4AX13_9BACT</name>